<sequence>MTTAVPEFLKVYTPSRGMKRITPFSRTPATGRYGEAWHVAARRFPNQQIILSRPADIAPDAGTLFSYRRWAALVDDVAARLYGAGVRPWDRVAVMKANHPDVQVIGSAAARIGAIPFQLAWNHDNEVATTLLRRMEQPFLVTDPGRLEIAELSAEALAKLTRKTIVIGAGSALPDGAVSFESLAGSPAAPVELRGFDEPMVATHTSGTTGIPKLALHSAETLHAIAHVQTERWGGMGFRHSDTFAFFDPFFHQHTLTALFAVATVGPKYVAVSDVPDDRIADLIAEHRPTIVDMLPNMYLGQEHLLDDPRRLFKQVRFFISSFDAVHTRSIRKFLNASDARLPVWVQSWSQTENGGLVLRPYFKSVVREVGRFPPPTQYMGWPLPTVARIRITDPATGRQLPKGEVGLVEINQPGRCLAYVGEQGRHDNKVSGWWWNTGDLGVKSPSGMIRLVDREIDRIEGTSGIAIEDVLLDRLPEASEVIVLARRQGRPGVVYSTYSGKEIEPPRWRAALTGLPDLDSPIHLGWSDIPRTATWKVRRVALRQQLFNEAPVGKGDWS</sequence>
<gene>
    <name evidence="2" type="ORF">ACF05T_26125</name>
</gene>
<dbReference type="SUPFAM" id="SSF56801">
    <property type="entry name" value="Acetyl-CoA synthetase-like"/>
    <property type="match status" value="1"/>
</dbReference>
<dbReference type="InterPro" id="IPR000873">
    <property type="entry name" value="AMP-dep_synth/lig_dom"/>
</dbReference>
<protein>
    <submittedName>
        <fullName evidence="2">Class I adenylate-forming enzyme family protein</fullName>
    </submittedName>
</protein>
<accession>A0ABW6YJ66</accession>
<dbReference type="InterPro" id="IPR042099">
    <property type="entry name" value="ANL_N_sf"/>
</dbReference>
<keyword evidence="3" id="KW-1185">Reference proteome</keyword>
<dbReference type="EMBL" id="JBIBSM010000016">
    <property type="protein sequence ID" value="MFF8279557.1"/>
    <property type="molecule type" value="Genomic_DNA"/>
</dbReference>
<evidence type="ECO:0000313" key="3">
    <source>
        <dbReference type="Proteomes" id="UP001603013"/>
    </source>
</evidence>
<dbReference type="Gene3D" id="3.40.50.12780">
    <property type="entry name" value="N-terminal domain of ligase-like"/>
    <property type="match status" value="1"/>
</dbReference>
<dbReference type="PANTHER" id="PTHR43767">
    <property type="entry name" value="LONG-CHAIN-FATTY-ACID--COA LIGASE"/>
    <property type="match status" value="1"/>
</dbReference>
<dbReference type="InterPro" id="IPR050237">
    <property type="entry name" value="ATP-dep_AMP-bd_enzyme"/>
</dbReference>
<feature type="domain" description="AMP-dependent synthetase/ligase" evidence="1">
    <location>
        <begin position="40"/>
        <end position="416"/>
    </location>
</feature>
<evidence type="ECO:0000313" key="2">
    <source>
        <dbReference type="EMBL" id="MFF8279557.1"/>
    </source>
</evidence>
<dbReference type="PANTHER" id="PTHR43767:SF1">
    <property type="entry name" value="NONRIBOSOMAL PEPTIDE SYNTHASE PES1 (EUROFUNG)-RELATED"/>
    <property type="match status" value="1"/>
</dbReference>
<proteinExistence type="predicted"/>
<dbReference type="RefSeq" id="WP_391936502.1">
    <property type="nucleotide sequence ID" value="NZ_JBIBSM010000016.1"/>
</dbReference>
<dbReference type="Pfam" id="PF00501">
    <property type="entry name" value="AMP-binding"/>
    <property type="match status" value="1"/>
</dbReference>
<dbReference type="Proteomes" id="UP001603013">
    <property type="component" value="Unassembled WGS sequence"/>
</dbReference>
<organism evidence="2 3">
    <name type="scientific">Streptomyces lateritius</name>
    <dbReference type="NCBI Taxonomy" id="67313"/>
    <lineage>
        <taxon>Bacteria</taxon>
        <taxon>Bacillati</taxon>
        <taxon>Actinomycetota</taxon>
        <taxon>Actinomycetes</taxon>
        <taxon>Kitasatosporales</taxon>
        <taxon>Streptomycetaceae</taxon>
        <taxon>Streptomyces</taxon>
    </lineage>
</organism>
<comment type="caution">
    <text evidence="2">The sequence shown here is derived from an EMBL/GenBank/DDBJ whole genome shotgun (WGS) entry which is preliminary data.</text>
</comment>
<evidence type="ECO:0000259" key="1">
    <source>
        <dbReference type="Pfam" id="PF00501"/>
    </source>
</evidence>
<name>A0ABW6YJ66_9ACTN</name>
<reference evidence="2 3" key="1">
    <citation type="submission" date="2024-10" db="EMBL/GenBank/DDBJ databases">
        <title>The Natural Products Discovery Center: Release of the First 8490 Sequenced Strains for Exploring Actinobacteria Biosynthetic Diversity.</title>
        <authorList>
            <person name="Kalkreuter E."/>
            <person name="Kautsar S.A."/>
            <person name="Yang D."/>
            <person name="Bader C.D."/>
            <person name="Teijaro C.N."/>
            <person name="Fluegel L."/>
            <person name="Davis C.M."/>
            <person name="Simpson J.R."/>
            <person name="Lauterbach L."/>
            <person name="Steele A.D."/>
            <person name="Gui C."/>
            <person name="Meng S."/>
            <person name="Li G."/>
            <person name="Viehrig K."/>
            <person name="Ye F."/>
            <person name="Su P."/>
            <person name="Kiefer A.F."/>
            <person name="Nichols A."/>
            <person name="Cepeda A.J."/>
            <person name="Yan W."/>
            <person name="Fan B."/>
            <person name="Jiang Y."/>
            <person name="Adhikari A."/>
            <person name="Zheng C.-J."/>
            <person name="Schuster L."/>
            <person name="Cowan T.M."/>
            <person name="Smanski M.J."/>
            <person name="Chevrette M.G."/>
            <person name="De Carvalho L.P.S."/>
            <person name="Shen B."/>
        </authorList>
    </citation>
    <scope>NUCLEOTIDE SEQUENCE [LARGE SCALE GENOMIC DNA]</scope>
    <source>
        <strain evidence="2 3">NPDC015755</strain>
    </source>
</reference>